<dbReference type="GO" id="GO:0007214">
    <property type="term" value="P:gamma-aminobutyric acid signaling pathway"/>
    <property type="evidence" value="ECO:0007669"/>
    <property type="project" value="TreeGrafter"/>
</dbReference>
<feature type="compositionally biased region" description="Low complexity" evidence="4">
    <location>
        <begin position="12"/>
        <end position="23"/>
    </location>
</feature>
<dbReference type="EMBL" id="SWLE01000013">
    <property type="protein sequence ID" value="TNM93012.1"/>
    <property type="molecule type" value="Genomic_DNA"/>
</dbReference>
<dbReference type="PROSITE" id="PS50003">
    <property type="entry name" value="PH_DOMAIN"/>
    <property type="match status" value="1"/>
</dbReference>
<keyword evidence="7" id="KW-1185">Reference proteome</keyword>
<dbReference type="GO" id="GO:0004435">
    <property type="term" value="F:phosphatidylinositol-4,5-bisphosphate phospholipase C activity"/>
    <property type="evidence" value="ECO:0007669"/>
    <property type="project" value="TreeGrafter"/>
</dbReference>
<protein>
    <recommendedName>
        <fullName evidence="5">PH domain-containing protein</fullName>
    </recommendedName>
</protein>
<evidence type="ECO:0000313" key="7">
    <source>
        <dbReference type="Proteomes" id="UP000516260"/>
    </source>
</evidence>
<feature type="compositionally biased region" description="Polar residues" evidence="4">
    <location>
        <begin position="62"/>
        <end position="73"/>
    </location>
</feature>
<name>A0A4Z2BM39_9TELE</name>
<evidence type="ECO:0000256" key="4">
    <source>
        <dbReference type="SAM" id="MobiDB-lite"/>
    </source>
</evidence>
<dbReference type="FunFam" id="1.10.238.10:FF:000005">
    <property type="entry name" value="Phosphoinositide phospholipase C"/>
    <property type="match status" value="1"/>
</dbReference>
<sequence>MVTPFMAEKNKVAPPVAGSRRAAPGGGGTSLETHRGEPLSNGKCAVSDTVRRFQTDICESPTWESSGSDSSAKTIPRRSSLIKDGSRASRDRKKTVSFSSSLSEKKISSAADCIHTMVEGSELKKIRTNSRVYQRYYLLDTGLQALCWEPSKKESDKARISLDSIREVRTGRNTETFRTSGVYEQISEDCAFSIIYGEMYESLDLVANSAEVANIWVTGLRYLMQYGKHALDMLASSQDSLRLIWLEQMFSSAVDPNGKEDAEEGISLQAAIGLIQSVNPGVSGSKVEQRFKELQRVRDRMCSLTLDNGAEDKERKENKRLIGKREQVIKQEFIEVFHDFCTRPEIYFLLVQFSSNKEFLDTKDLMRFLEAEQGMTVVNEETSLKLIQAH</sequence>
<dbReference type="GO" id="GO:0051209">
    <property type="term" value="P:release of sequestered calcium ion into cytosol"/>
    <property type="evidence" value="ECO:0007669"/>
    <property type="project" value="TreeGrafter"/>
</dbReference>
<dbReference type="GO" id="GO:0032228">
    <property type="term" value="P:regulation of synaptic transmission, GABAergic"/>
    <property type="evidence" value="ECO:0007669"/>
    <property type="project" value="TreeGrafter"/>
</dbReference>
<dbReference type="PANTHER" id="PTHR10336">
    <property type="entry name" value="PHOSPHOINOSITIDE-SPECIFIC PHOSPHOLIPASE C FAMILY PROTEIN"/>
    <property type="match status" value="1"/>
</dbReference>
<gene>
    <name evidence="6" type="ORF">fugu_018414</name>
</gene>
<dbReference type="Gene3D" id="1.10.238.10">
    <property type="entry name" value="EF-hand"/>
    <property type="match status" value="1"/>
</dbReference>
<keyword evidence="2" id="KW-0963">Cytoplasm</keyword>
<dbReference type="InterPro" id="IPR001192">
    <property type="entry name" value="PI-PLC_fam"/>
</dbReference>
<dbReference type="SMART" id="SM00233">
    <property type="entry name" value="PH"/>
    <property type="match status" value="1"/>
</dbReference>
<dbReference type="PANTHER" id="PTHR10336:SF84">
    <property type="entry name" value="INACTIVE PHOSPHOLIPASE C-LIKE PROTEIN 2"/>
    <property type="match status" value="1"/>
</dbReference>
<feature type="region of interest" description="Disordered" evidence="4">
    <location>
        <begin position="1"/>
        <end position="43"/>
    </location>
</feature>
<feature type="domain" description="PH" evidence="5">
    <location>
        <begin position="115"/>
        <end position="225"/>
    </location>
</feature>
<dbReference type="GO" id="GO:0048015">
    <property type="term" value="P:phosphatidylinositol-mediated signaling"/>
    <property type="evidence" value="ECO:0007669"/>
    <property type="project" value="TreeGrafter"/>
</dbReference>
<dbReference type="InterPro" id="IPR011992">
    <property type="entry name" value="EF-hand-dom_pair"/>
</dbReference>
<comment type="subcellular location">
    <subcellularLocation>
        <location evidence="1">Cytoplasm</location>
    </subcellularLocation>
</comment>
<dbReference type="Gene3D" id="2.30.29.30">
    <property type="entry name" value="Pleckstrin-homology domain (PH domain)/Phosphotyrosine-binding domain (PTB)"/>
    <property type="match status" value="1"/>
</dbReference>
<dbReference type="InterPro" id="IPR011993">
    <property type="entry name" value="PH-like_dom_sf"/>
</dbReference>
<evidence type="ECO:0000313" key="6">
    <source>
        <dbReference type="EMBL" id="TNM93012.1"/>
    </source>
</evidence>
<accession>A0A4Z2BM39</accession>
<dbReference type="SUPFAM" id="SSF47473">
    <property type="entry name" value="EF-hand"/>
    <property type="match status" value="1"/>
</dbReference>
<dbReference type="FunFam" id="2.30.29.30:FF:000025">
    <property type="entry name" value="Phosphoinositide phospholipase C"/>
    <property type="match status" value="1"/>
</dbReference>
<organism evidence="6 7">
    <name type="scientific">Takifugu bimaculatus</name>
    <dbReference type="NCBI Taxonomy" id="433685"/>
    <lineage>
        <taxon>Eukaryota</taxon>
        <taxon>Metazoa</taxon>
        <taxon>Chordata</taxon>
        <taxon>Craniata</taxon>
        <taxon>Vertebrata</taxon>
        <taxon>Euteleostomi</taxon>
        <taxon>Actinopterygii</taxon>
        <taxon>Neopterygii</taxon>
        <taxon>Teleostei</taxon>
        <taxon>Neoteleostei</taxon>
        <taxon>Acanthomorphata</taxon>
        <taxon>Eupercaria</taxon>
        <taxon>Tetraodontiformes</taxon>
        <taxon>Tetradontoidea</taxon>
        <taxon>Tetraodontidae</taxon>
        <taxon>Takifugu</taxon>
    </lineage>
</organism>
<dbReference type="GO" id="GO:0046488">
    <property type="term" value="P:phosphatidylinositol metabolic process"/>
    <property type="evidence" value="ECO:0007669"/>
    <property type="project" value="TreeGrafter"/>
</dbReference>
<dbReference type="GO" id="GO:0005737">
    <property type="term" value="C:cytoplasm"/>
    <property type="evidence" value="ECO:0007669"/>
    <property type="project" value="UniProtKB-SubCell"/>
</dbReference>
<evidence type="ECO:0000256" key="3">
    <source>
        <dbReference type="ARBA" id="ARBA00023224"/>
    </source>
</evidence>
<comment type="caution">
    <text evidence="6">The sequence shown here is derived from an EMBL/GenBank/DDBJ whole genome shotgun (WGS) entry which is preliminary data.</text>
</comment>
<feature type="region of interest" description="Disordered" evidence="4">
    <location>
        <begin position="60"/>
        <end position="97"/>
    </location>
</feature>
<evidence type="ECO:0000256" key="1">
    <source>
        <dbReference type="ARBA" id="ARBA00004496"/>
    </source>
</evidence>
<dbReference type="Pfam" id="PF16457">
    <property type="entry name" value="PH_12"/>
    <property type="match status" value="1"/>
</dbReference>
<dbReference type="Proteomes" id="UP000516260">
    <property type="component" value="Chromosome 20"/>
</dbReference>
<evidence type="ECO:0000259" key="5">
    <source>
        <dbReference type="PROSITE" id="PS50003"/>
    </source>
</evidence>
<dbReference type="SUPFAM" id="SSF50729">
    <property type="entry name" value="PH domain-like"/>
    <property type="match status" value="1"/>
</dbReference>
<reference evidence="6 7" key="1">
    <citation type="submission" date="2019-04" db="EMBL/GenBank/DDBJ databases">
        <title>The sequence and de novo assembly of Takifugu bimaculatus genome using PacBio and Hi-C technologies.</title>
        <authorList>
            <person name="Xu P."/>
            <person name="Liu B."/>
            <person name="Zhou Z."/>
        </authorList>
    </citation>
    <scope>NUCLEOTIDE SEQUENCE [LARGE SCALE GENOMIC DNA]</scope>
    <source>
        <strain evidence="6">TB-2018</strain>
        <tissue evidence="6">Muscle</tissue>
    </source>
</reference>
<dbReference type="CDD" id="cd13364">
    <property type="entry name" value="PH_PLC_eta"/>
    <property type="match status" value="1"/>
</dbReference>
<proteinExistence type="predicted"/>
<dbReference type="AlphaFoldDB" id="A0A4Z2BM39"/>
<dbReference type="InterPro" id="IPR001849">
    <property type="entry name" value="PH_domain"/>
</dbReference>
<evidence type="ECO:0000256" key="2">
    <source>
        <dbReference type="ARBA" id="ARBA00022490"/>
    </source>
</evidence>
<keyword evidence="3" id="KW-0807">Transducer</keyword>